<name>A0A6G1HPR7_9PEZI</name>
<accession>A0A6G1HPR7</accession>
<evidence type="ECO:0000256" key="1">
    <source>
        <dbReference type="SAM" id="Phobius"/>
    </source>
</evidence>
<sequence length="112" mass="12162">MGMDEGWPGSLWGYIGAFLSRWWSLFVLTGCGSGFLDGIGVQRRRRAVEPGMDGTEGVGVTTDANTILQAFSSLRGWGIGRYLVLCVWAAGAGTGIEAGFHRGVWRFFPCRI</sequence>
<organism evidence="2 3">
    <name type="scientific">Trichodelitschia bisporula</name>
    <dbReference type="NCBI Taxonomy" id="703511"/>
    <lineage>
        <taxon>Eukaryota</taxon>
        <taxon>Fungi</taxon>
        <taxon>Dikarya</taxon>
        <taxon>Ascomycota</taxon>
        <taxon>Pezizomycotina</taxon>
        <taxon>Dothideomycetes</taxon>
        <taxon>Dothideomycetes incertae sedis</taxon>
        <taxon>Phaeotrichales</taxon>
        <taxon>Phaeotrichaceae</taxon>
        <taxon>Trichodelitschia</taxon>
    </lineage>
</organism>
<feature type="transmembrane region" description="Helical" evidence="1">
    <location>
        <begin position="12"/>
        <end position="36"/>
    </location>
</feature>
<keyword evidence="1" id="KW-0812">Transmembrane</keyword>
<dbReference type="EMBL" id="ML996702">
    <property type="protein sequence ID" value="KAF2397866.1"/>
    <property type="molecule type" value="Genomic_DNA"/>
</dbReference>
<dbReference type="Proteomes" id="UP000799640">
    <property type="component" value="Unassembled WGS sequence"/>
</dbReference>
<reference evidence="2" key="1">
    <citation type="journal article" date="2020" name="Stud. Mycol.">
        <title>101 Dothideomycetes genomes: a test case for predicting lifestyles and emergence of pathogens.</title>
        <authorList>
            <person name="Haridas S."/>
            <person name="Albert R."/>
            <person name="Binder M."/>
            <person name="Bloem J."/>
            <person name="Labutti K."/>
            <person name="Salamov A."/>
            <person name="Andreopoulos B."/>
            <person name="Baker S."/>
            <person name="Barry K."/>
            <person name="Bills G."/>
            <person name="Bluhm B."/>
            <person name="Cannon C."/>
            <person name="Castanera R."/>
            <person name="Culley D."/>
            <person name="Daum C."/>
            <person name="Ezra D."/>
            <person name="Gonzalez J."/>
            <person name="Henrissat B."/>
            <person name="Kuo A."/>
            <person name="Liang C."/>
            <person name="Lipzen A."/>
            <person name="Lutzoni F."/>
            <person name="Magnuson J."/>
            <person name="Mondo S."/>
            <person name="Nolan M."/>
            <person name="Ohm R."/>
            <person name="Pangilinan J."/>
            <person name="Park H.-J."/>
            <person name="Ramirez L."/>
            <person name="Alfaro M."/>
            <person name="Sun H."/>
            <person name="Tritt A."/>
            <person name="Yoshinaga Y."/>
            <person name="Zwiers L.-H."/>
            <person name="Turgeon B."/>
            <person name="Goodwin S."/>
            <person name="Spatafora J."/>
            <person name="Crous P."/>
            <person name="Grigoriev I."/>
        </authorList>
    </citation>
    <scope>NUCLEOTIDE SEQUENCE</scope>
    <source>
        <strain evidence="2">CBS 262.69</strain>
    </source>
</reference>
<keyword evidence="1" id="KW-0472">Membrane</keyword>
<keyword evidence="3" id="KW-1185">Reference proteome</keyword>
<protein>
    <submittedName>
        <fullName evidence="2">Uncharacterized protein</fullName>
    </submittedName>
</protein>
<proteinExistence type="predicted"/>
<dbReference type="AlphaFoldDB" id="A0A6G1HPR7"/>
<keyword evidence="1" id="KW-1133">Transmembrane helix</keyword>
<gene>
    <name evidence="2" type="ORF">EJ06DRAFT_141870</name>
</gene>
<evidence type="ECO:0000313" key="2">
    <source>
        <dbReference type="EMBL" id="KAF2397866.1"/>
    </source>
</evidence>
<evidence type="ECO:0000313" key="3">
    <source>
        <dbReference type="Proteomes" id="UP000799640"/>
    </source>
</evidence>